<protein>
    <recommendedName>
        <fullName evidence="4">NADH-ubiquinone oxidoreductase chain 6</fullName>
        <ecNumber evidence="3">7.1.1.2</ecNumber>
    </recommendedName>
    <alternativeName>
        <fullName evidence="14">NADH dehydrogenase subunit 6</fullName>
    </alternativeName>
</protein>
<evidence type="ECO:0000256" key="9">
    <source>
        <dbReference type="ARBA" id="ARBA00022982"/>
    </source>
</evidence>
<reference evidence="17" key="1">
    <citation type="journal article" date="2018" name="J. ISSAAS">
        <title>The contribution of mitochondrial metagenomics to large-scale data mining and phylogenetic analysis of Coleoptera.</title>
        <authorList>
            <person name="Miller K."/>
            <person name="Linard B."/>
            <person name="Motyka M."/>
            <person name="Bocek M."/>
            <person name="Vogler A.P."/>
        </authorList>
    </citation>
    <scope>NUCLEOTIDE SEQUENCE</scope>
</reference>
<proteinExistence type="inferred from homology"/>
<keyword evidence="9" id="KW-0249">Electron transport</keyword>
<keyword evidence="13 16" id="KW-0472">Membrane</keyword>
<feature type="transmembrane region" description="Helical" evidence="16">
    <location>
        <begin position="132"/>
        <end position="153"/>
    </location>
</feature>
<accession>A0A346RGB3</accession>
<evidence type="ECO:0000256" key="12">
    <source>
        <dbReference type="ARBA" id="ARBA00023128"/>
    </source>
</evidence>
<keyword evidence="12 17" id="KW-0496">Mitochondrion</keyword>
<keyword evidence="7 16" id="KW-0812">Transmembrane</keyword>
<keyword evidence="10 16" id="KW-1133">Transmembrane helix</keyword>
<keyword evidence="6" id="KW-0679">Respiratory chain</keyword>
<dbReference type="PANTHER" id="PTHR11435">
    <property type="entry name" value="NADH UBIQUINONE OXIDOREDUCTASE SUBUNIT ND6"/>
    <property type="match status" value="1"/>
</dbReference>
<evidence type="ECO:0000256" key="3">
    <source>
        <dbReference type="ARBA" id="ARBA00012944"/>
    </source>
</evidence>
<feature type="transmembrane region" description="Helical" evidence="16">
    <location>
        <begin position="78"/>
        <end position="98"/>
    </location>
</feature>
<evidence type="ECO:0000256" key="8">
    <source>
        <dbReference type="ARBA" id="ARBA00022967"/>
    </source>
</evidence>
<evidence type="ECO:0000256" key="1">
    <source>
        <dbReference type="ARBA" id="ARBA00004225"/>
    </source>
</evidence>
<evidence type="ECO:0000256" key="15">
    <source>
        <dbReference type="ARBA" id="ARBA00049551"/>
    </source>
</evidence>
<evidence type="ECO:0000256" key="11">
    <source>
        <dbReference type="ARBA" id="ARBA00023027"/>
    </source>
</evidence>
<keyword evidence="11" id="KW-0520">NAD</keyword>
<comment type="subcellular location">
    <subcellularLocation>
        <location evidence="1">Mitochondrion membrane</location>
        <topology evidence="1">Multi-pass membrane protein</topology>
    </subcellularLocation>
</comment>
<dbReference type="InterPro" id="IPR050269">
    <property type="entry name" value="ComplexI_Subunit6"/>
</dbReference>
<gene>
    <name evidence="17" type="primary">nad6</name>
</gene>
<dbReference type="PANTHER" id="PTHR11435:SF1">
    <property type="entry name" value="NADH-UBIQUINONE OXIDOREDUCTASE CHAIN 6"/>
    <property type="match status" value="1"/>
</dbReference>
<evidence type="ECO:0000256" key="2">
    <source>
        <dbReference type="ARBA" id="ARBA00005698"/>
    </source>
</evidence>
<dbReference type="EMBL" id="MG193359">
    <property type="protein sequence ID" value="AXS65110.1"/>
    <property type="molecule type" value="Genomic_DNA"/>
</dbReference>
<comment type="catalytic activity">
    <reaction evidence="15">
        <text>a ubiquinone + NADH + 5 H(+)(in) = a ubiquinol + NAD(+) + 4 H(+)(out)</text>
        <dbReference type="Rhea" id="RHEA:29091"/>
        <dbReference type="Rhea" id="RHEA-COMP:9565"/>
        <dbReference type="Rhea" id="RHEA-COMP:9566"/>
        <dbReference type="ChEBI" id="CHEBI:15378"/>
        <dbReference type="ChEBI" id="CHEBI:16389"/>
        <dbReference type="ChEBI" id="CHEBI:17976"/>
        <dbReference type="ChEBI" id="CHEBI:57540"/>
        <dbReference type="ChEBI" id="CHEBI:57945"/>
        <dbReference type="EC" id="7.1.1.2"/>
    </reaction>
</comment>
<dbReference type="GO" id="GO:0031966">
    <property type="term" value="C:mitochondrial membrane"/>
    <property type="evidence" value="ECO:0007669"/>
    <property type="project" value="UniProtKB-SubCell"/>
</dbReference>
<keyword evidence="5" id="KW-0813">Transport</keyword>
<comment type="similarity">
    <text evidence="2">Belongs to the complex I subunit 6 family.</text>
</comment>
<evidence type="ECO:0000313" key="17">
    <source>
        <dbReference type="EMBL" id="AXS65110.1"/>
    </source>
</evidence>
<geneLocation type="mitochondrion" evidence="17"/>
<evidence type="ECO:0000256" key="7">
    <source>
        <dbReference type="ARBA" id="ARBA00022692"/>
    </source>
</evidence>
<dbReference type="EC" id="7.1.1.2" evidence="3"/>
<sequence>MIMFLSLTFSIMFILLKHPLSMGITLLMKTIIITLTMGFFNMNYWYSYILFLIMIGGMLVLFIYMTSIASNEMFFPSIKILCFIIFMMMIMLILYFSLDHFYILLNNMIENMNNKNNFMYSLNKYLNYPNNLISYMLIIYLLITLFAIVKITNLKKGALRQLK</sequence>
<evidence type="ECO:0000256" key="13">
    <source>
        <dbReference type="ARBA" id="ARBA00023136"/>
    </source>
</evidence>
<evidence type="ECO:0000256" key="5">
    <source>
        <dbReference type="ARBA" id="ARBA00022448"/>
    </source>
</evidence>
<organism evidence="17">
    <name type="scientific">Coleoptera sp. 7 KM-2017</name>
    <dbReference type="NCBI Taxonomy" id="2219341"/>
    <lineage>
        <taxon>Eukaryota</taxon>
        <taxon>Metazoa</taxon>
        <taxon>Ecdysozoa</taxon>
        <taxon>Arthropoda</taxon>
        <taxon>Hexapoda</taxon>
        <taxon>Insecta</taxon>
        <taxon>Pterygota</taxon>
        <taxon>Neoptera</taxon>
        <taxon>Endopterygota</taxon>
        <taxon>Coleoptera</taxon>
    </lineage>
</organism>
<evidence type="ECO:0000256" key="16">
    <source>
        <dbReference type="SAM" id="Phobius"/>
    </source>
</evidence>
<keyword evidence="8" id="KW-1278">Translocase</keyword>
<evidence type="ECO:0000256" key="14">
    <source>
        <dbReference type="ARBA" id="ARBA00031019"/>
    </source>
</evidence>
<evidence type="ECO:0000256" key="6">
    <source>
        <dbReference type="ARBA" id="ARBA00022660"/>
    </source>
</evidence>
<name>A0A346RGB3_9COLE</name>
<dbReference type="AlphaFoldDB" id="A0A346RGB3"/>
<evidence type="ECO:0000256" key="4">
    <source>
        <dbReference type="ARBA" id="ARBA00021095"/>
    </source>
</evidence>
<evidence type="ECO:0000256" key="10">
    <source>
        <dbReference type="ARBA" id="ARBA00022989"/>
    </source>
</evidence>
<dbReference type="GO" id="GO:0008137">
    <property type="term" value="F:NADH dehydrogenase (ubiquinone) activity"/>
    <property type="evidence" value="ECO:0007669"/>
    <property type="project" value="UniProtKB-EC"/>
</dbReference>
<feature type="transmembrane region" description="Helical" evidence="16">
    <location>
        <begin position="45"/>
        <end position="66"/>
    </location>
</feature>